<feature type="transmembrane region" description="Helical" evidence="7">
    <location>
        <begin position="85"/>
        <end position="103"/>
    </location>
</feature>
<evidence type="ECO:0000256" key="6">
    <source>
        <dbReference type="ARBA" id="ARBA00023136"/>
    </source>
</evidence>
<keyword evidence="3" id="KW-1003">Cell membrane</keyword>
<dbReference type="Proteomes" id="UP000019030">
    <property type="component" value="Chromosome"/>
</dbReference>
<reference evidence="9 10" key="2">
    <citation type="submission" date="2015-03" db="EMBL/GenBank/DDBJ databases">
        <authorList>
            <person name="Chan K.-G."/>
        </authorList>
    </citation>
    <scope>NUCLEOTIDE SEQUENCE [LARGE SCALE GENOMIC DNA]</scope>
    <source>
        <strain evidence="9 10">RB-25</strain>
    </source>
</reference>
<feature type="transmembrane region" description="Helical" evidence="7">
    <location>
        <begin position="261"/>
        <end position="284"/>
    </location>
</feature>
<feature type="transmembrane region" description="Helical" evidence="7">
    <location>
        <begin position="109"/>
        <end position="130"/>
    </location>
</feature>
<dbReference type="GO" id="GO:0005886">
    <property type="term" value="C:plasma membrane"/>
    <property type="evidence" value="ECO:0007669"/>
    <property type="project" value="UniProtKB-SubCell"/>
</dbReference>
<dbReference type="InterPro" id="IPR036259">
    <property type="entry name" value="MFS_trans_sf"/>
</dbReference>
<dbReference type="SUPFAM" id="SSF103473">
    <property type="entry name" value="MFS general substrate transporter"/>
    <property type="match status" value="1"/>
</dbReference>
<evidence type="ECO:0000256" key="1">
    <source>
        <dbReference type="ARBA" id="ARBA00004651"/>
    </source>
</evidence>
<keyword evidence="10" id="KW-1185">Reference proteome</keyword>
<evidence type="ECO:0000256" key="7">
    <source>
        <dbReference type="SAM" id="Phobius"/>
    </source>
</evidence>
<evidence type="ECO:0000313" key="10">
    <source>
        <dbReference type="Proteomes" id="UP000019030"/>
    </source>
</evidence>
<keyword evidence="2" id="KW-0813">Transport</keyword>
<feature type="transmembrane region" description="Helical" evidence="7">
    <location>
        <begin position="364"/>
        <end position="382"/>
    </location>
</feature>
<dbReference type="EMBL" id="CP007044">
    <property type="protein sequence ID" value="AHG20830.1"/>
    <property type="molecule type" value="Genomic_DNA"/>
</dbReference>
<comment type="subcellular location">
    <subcellularLocation>
        <location evidence="1">Cell membrane</location>
        <topology evidence="1">Multi-pass membrane protein</topology>
    </subcellularLocation>
</comment>
<feature type="transmembrane region" description="Helical" evidence="7">
    <location>
        <begin position="296"/>
        <end position="315"/>
    </location>
</feature>
<organism evidence="9 10">
    <name type="scientific">Chania multitudinisentens RB-25</name>
    <dbReference type="NCBI Taxonomy" id="1441930"/>
    <lineage>
        <taxon>Bacteria</taxon>
        <taxon>Pseudomonadati</taxon>
        <taxon>Pseudomonadota</taxon>
        <taxon>Gammaproteobacteria</taxon>
        <taxon>Enterobacterales</taxon>
        <taxon>Yersiniaceae</taxon>
        <taxon>Chania</taxon>
    </lineage>
</organism>
<dbReference type="KEGG" id="sfo:Z042_15370"/>
<feature type="transmembrane region" description="Helical" evidence="7">
    <location>
        <begin position="54"/>
        <end position="73"/>
    </location>
</feature>
<evidence type="ECO:0000256" key="4">
    <source>
        <dbReference type="ARBA" id="ARBA00022692"/>
    </source>
</evidence>
<gene>
    <name evidence="9" type="ORF">Z042_15370</name>
</gene>
<evidence type="ECO:0000259" key="8">
    <source>
        <dbReference type="PROSITE" id="PS50850"/>
    </source>
</evidence>
<evidence type="ECO:0000256" key="3">
    <source>
        <dbReference type="ARBA" id="ARBA00022475"/>
    </source>
</evidence>
<keyword evidence="5 7" id="KW-1133">Transmembrane helix</keyword>
<dbReference type="STRING" id="1441930.Z042_15370"/>
<protein>
    <submittedName>
        <fullName evidence="9">Permease</fullName>
    </submittedName>
</protein>
<dbReference type="HOGENOM" id="CLU_034180_13_2_6"/>
<keyword evidence="6 7" id="KW-0472">Membrane</keyword>
<dbReference type="GO" id="GO:0022857">
    <property type="term" value="F:transmembrane transporter activity"/>
    <property type="evidence" value="ECO:0007669"/>
    <property type="project" value="InterPro"/>
</dbReference>
<keyword evidence="4 7" id="KW-0812">Transmembrane</keyword>
<dbReference type="PATRIC" id="fig|1441930.4.peg.3026"/>
<name>W0LFW4_9GAMM</name>
<dbReference type="AlphaFoldDB" id="W0LFW4"/>
<dbReference type="PANTHER" id="PTHR23513:SF6">
    <property type="entry name" value="MAJOR FACILITATOR SUPERFAMILY ASSOCIATED DOMAIN-CONTAINING PROTEIN"/>
    <property type="match status" value="1"/>
</dbReference>
<evidence type="ECO:0000313" key="9">
    <source>
        <dbReference type="EMBL" id="AHG20830.1"/>
    </source>
</evidence>
<dbReference type="CDD" id="cd06173">
    <property type="entry name" value="MFS_MefA_like"/>
    <property type="match status" value="1"/>
</dbReference>
<dbReference type="PROSITE" id="PS50850">
    <property type="entry name" value="MFS"/>
    <property type="match status" value="1"/>
</dbReference>
<dbReference type="InterPro" id="IPR022324">
    <property type="entry name" value="Bacilysin_exporter_BacE_put"/>
</dbReference>
<dbReference type="eggNOG" id="COG0738">
    <property type="taxonomic scope" value="Bacteria"/>
</dbReference>
<dbReference type="InterPro" id="IPR010290">
    <property type="entry name" value="TM_effector"/>
</dbReference>
<proteinExistence type="predicted"/>
<dbReference type="OrthoDB" id="145388at2"/>
<accession>W0LFW4</accession>
<feature type="domain" description="Major facilitator superfamily (MFS) profile" evidence="8">
    <location>
        <begin position="178"/>
        <end position="427"/>
    </location>
</feature>
<sequence length="427" mass="45774">MVGKDTESSRPSTHRDFNLLWFGQSLSLVGNQFLVIGLPLLAVLVVGASPAQAVLLPFLMFTPFLLFGLPVGALVDRLPKRKTMVFADLIQMVVYTLVAILSIKGLMVFPLLMGLVFIAGIATVFFQVAYNSFLPEIYSCKSDLQKGNAKLFFSESIARTLGPMVAGPIIAIFAPPMAILLNGISFFISALTLGVIRSNKKNISPSTVHVRPSLMTEIKIGLKFVMSHPKIEPVFSCGAIYVFFLTIIETSLVLYCKDVLLLSPVGIGFVIGAAAAGFPLANLLSPKLMAHFGVSHTLVIGAVTSVVGIFFIAIFGAAGSVVGLVAASVLHGFGEGVFGPTSLTLRQTETPLDLLGRVNSVQRFMIWGAIPLGSVFTSLIIKYVGLEWTLWVGGLGCILCLLPLIRRGILADLRIPYTKLRSDTANG</sequence>
<dbReference type="PANTHER" id="PTHR23513">
    <property type="entry name" value="INTEGRAL MEMBRANE EFFLUX PROTEIN-RELATED"/>
    <property type="match status" value="1"/>
</dbReference>
<reference evidence="9 10" key="1">
    <citation type="submission" date="2014-01" db="EMBL/GenBank/DDBJ databases">
        <title>Isolation of Serratia multitudinisentens RB-25 from Ex-Landfill site.</title>
        <authorList>
            <person name="Robson E.H.J."/>
        </authorList>
    </citation>
    <scope>NUCLEOTIDE SEQUENCE [LARGE SCALE GENOMIC DNA]</scope>
    <source>
        <strain evidence="9 10">RB-25</strain>
    </source>
</reference>
<feature type="transmembrane region" description="Helical" evidence="7">
    <location>
        <begin position="179"/>
        <end position="196"/>
    </location>
</feature>
<feature type="transmembrane region" description="Helical" evidence="7">
    <location>
        <begin position="21"/>
        <end position="48"/>
    </location>
</feature>
<feature type="transmembrane region" description="Helical" evidence="7">
    <location>
        <begin position="388"/>
        <end position="405"/>
    </location>
</feature>
<dbReference type="RefSeq" id="WP_024912482.1">
    <property type="nucleotide sequence ID" value="NZ_CP007044.2"/>
</dbReference>
<dbReference type="PRINTS" id="PR01988">
    <property type="entry name" value="EXPORTERBACE"/>
</dbReference>
<evidence type="ECO:0000256" key="5">
    <source>
        <dbReference type="ARBA" id="ARBA00022989"/>
    </source>
</evidence>
<feature type="transmembrane region" description="Helical" evidence="7">
    <location>
        <begin position="233"/>
        <end position="255"/>
    </location>
</feature>
<evidence type="ECO:0000256" key="2">
    <source>
        <dbReference type="ARBA" id="ARBA00022448"/>
    </source>
</evidence>
<dbReference type="Gene3D" id="1.20.1250.20">
    <property type="entry name" value="MFS general substrate transporter like domains"/>
    <property type="match status" value="1"/>
</dbReference>
<dbReference type="InterPro" id="IPR020846">
    <property type="entry name" value="MFS_dom"/>
</dbReference>
<dbReference type="Pfam" id="PF05977">
    <property type="entry name" value="MFS_3"/>
    <property type="match status" value="1"/>
</dbReference>